<reference evidence="2" key="1">
    <citation type="journal article" date="2009" name="Rice">
        <title>De Novo Next Generation Sequencing of Plant Genomes.</title>
        <authorList>
            <person name="Rounsley S."/>
            <person name="Marri P.R."/>
            <person name="Yu Y."/>
            <person name="He R."/>
            <person name="Sisneros N."/>
            <person name="Goicoechea J.L."/>
            <person name="Lee S.J."/>
            <person name="Angelova A."/>
            <person name="Kudrna D."/>
            <person name="Luo M."/>
            <person name="Affourtit J."/>
            <person name="Desany B."/>
            <person name="Knight J."/>
            <person name="Niazi F."/>
            <person name="Egholm M."/>
            <person name="Wing R.A."/>
        </authorList>
    </citation>
    <scope>NUCLEOTIDE SEQUENCE [LARGE SCALE GENOMIC DNA]</scope>
    <source>
        <strain evidence="2">cv. IRGC 105608</strain>
    </source>
</reference>
<proteinExistence type="predicted"/>
<dbReference type="PaxDb" id="65489-OBART03G40260.1"/>
<protein>
    <submittedName>
        <fullName evidence="2">Uncharacterized protein</fullName>
    </submittedName>
</protein>
<organism evidence="2">
    <name type="scientific">Oryza barthii</name>
    <dbReference type="NCBI Taxonomy" id="65489"/>
    <lineage>
        <taxon>Eukaryota</taxon>
        <taxon>Viridiplantae</taxon>
        <taxon>Streptophyta</taxon>
        <taxon>Embryophyta</taxon>
        <taxon>Tracheophyta</taxon>
        <taxon>Spermatophyta</taxon>
        <taxon>Magnoliopsida</taxon>
        <taxon>Liliopsida</taxon>
        <taxon>Poales</taxon>
        <taxon>Poaceae</taxon>
        <taxon>BOP clade</taxon>
        <taxon>Oryzoideae</taxon>
        <taxon>Oryzeae</taxon>
        <taxon>Oryzinae</taxon>
        <taxon>Oryza</taxon>
    </lineage>
</organism>
<reference evidence="2" key="2">
    <citation type="submission" date="2015-03" db="UniProtKB">
        <authorList>
            <consortium name="EnsemblPlants"/>
        </authorList>
    </citation>
    <scope>IDENTIFICATION</scope>
</reference>
<sequence>MAACSAPYSDMHVTASRLSDSVPREIKSVKCQKYPSLHLSYSSSSSLFSLSNVTAALHRVVGALWHGGIRRRQRFGSICEWRRRHEEMEADSWRGIELRNDRKAALDDGRHMPKLRKREREAAVRKEKASASERPELTGGGGGTGMTWQ</sequence>
<feature type="region of interest" description="Disordered" evidence="1">
    <location>
        <begin position="102"/>
        <end position="149"/>
    </location>
</feature>
<evidence type="ECO:0000256" key="1">
    <source>
        <dbReference type="SAM" id="MobiDB-lite"/>
    </source>
</evidence>
<feature type="compositionally biased region" description="Basic and acidic residues" evidence="1">
    <location>
        <begin position="118"/>
        <end position="136"/>
    </location>
</feature>
<dbReference type="HOGENOM" id="CLU_146977_0_0_1"/>
<dbReference type="Gramene" id="OBART03G40260.1">
    <property type="protein sequence ID" value="OBART03G40260.1"/>
    <property type="gene ID" value="OBART03G40260"/>
</dbReference>
<dbReference type="EnsemblPlants" id="OBART03G40260.1">
    <property type="protein sequence ID" value="OBART03G40260.1"/>
    <property type="gene ID" value="OBART03G40260"/>
</dbReference>
<dbReference type="AlphaFoldDB" id="A0A0D3FR51"/>
<accession>A0A0D3FR51</accession>
<feature type="compositionally biased region" description="Gly residues" evidence="1">
    <location>
        <begin position="138"/>
        <end position="149"/>
    </location>
</feature>
<evidence type="ECO:0000313" key="2">
    <source>
        <dbReference type="EnsemblPlants" id="OBART03G40260.1"/>
    </source>
</evidence>
<keyword evidence="3" id="KW-1185">Reference proteome</keyword>
<feature type="compositionally biased region" description="Basic and acidic residues" evidence="1">
    <location>
        <begin position="102"/>
        <end position="111"/>
    </location>
</feature>
<evidence type="ECO:0000313" key="3">
    <source>
        <dbReference type="Proteomes" id="UP000026960"/>
    </source>
</evidence>
<dbReference type="Proteomes" id="UP000026960">
    <property type="component" value="Chromosome 3"/>
</dbReference>
<name>A0A0D3FR51_9ORYZ</name>